<dbReference type="EMBL" id="GBRH01258511">
    <property type="protein sequence ID" value="JAD39384.1"/>
    <property type="molecule type" value="Transcribed_RNA"/>
</dbReference>
<reference evidence="1" key="1">
    <citation type="submission" date="2014-09" db="EMBL/GenBank/DDBJ databases">
        <authorList>
            <person name="Magalhaes I.L.F."/>
            <person name="Oliveira U."/>
            <person name="Santos F.R."/>
            <person name="Vidigal T.H.D.A."/>
            <person name="Brescovit A.D."/>
            <person name="Santos A.J."/>
        </authorList>
    </citation>
    <scope>NUCLEOTIDE SEQUENCE</scope>
    <source>
        <tissue evidence="1">Shoot tissue taken approximately 20 cm above the soil surface</tissue>
    </source>
</reference>
<evidence type="ECO:0000313" key="1">
    <source>
        <dbReference type="EMBL" id="JAD39384.1"/>
    </source>
</evidence>
<name>A0A0A8ZJ03_ARUDO</name>
<proteinExistence type="predicted"/>
<protein>
    <submittedName>
        <fullName evidence="1">Dihydrodipicolinate synthase 2</fullName>
    </submittedName>
</protein>
<accession>A0A0A8ZJ03</accession>
<reference evidence="1" key="2">
    <citation type="journal article" date="2015" name="Data Brief">
        <title>Shoot transcriptome of the giant reed, Arundo donax.</title>
        <authorList>
            <person name="Barrero R.A."/>
            <person name="Guerrero F.D."/>
            <person name="Moolhuijzen P."/>
            <person name="Goolsby J.A."/>
            <person name="Tidwell J."/>
            <person name="Bellgard S.E."/>
            <person name="Bellgard M.I."/>
        </authorList>
    </citation>
    <scope>NUCLEOTIDE SEQUENCE</scope>
    <source>
        <tissue evidence="1">Shoot tissue taken approximately 20 cm above the soil surface</tissue>
    </source>
</reference>
<organism evidence="1">
    <name type="scientific">Arundo donax</name>
    <name type="common">Giant reed</name>
    <name type="synonym">Donax arundinaceus</name>
    <dbReference type="NCBI Taxonomy" id="35708"/>
    <lineage>
        <taxon>Eukaryota</taxon>
        <taxon>Viridiplantae</taxon>
        <taxon>Streptophyta</taxon>
        <taxon>Embryophyta</taxon>
        <taxon>Tracheophyta</taxon>
        <taxon>Spermatophyta</taxon>
        <taxon>Magnoliopsida</taxon>
        <taxon>Liliopsida</taxon>
        <taxon>Poales</taxon>
        <taxon>Poaceae</taxon>
        <taxon>PACMAD clade</taxon>
        <taxon>Arundinoideae</taxon>
        <taxon>Arundineae</taxon>
        <taxon>Arundo</taxon>
    </lineage>
</organism>
<sequence length="24" mass="2716">MIIFPCEVLKSKTGHRKVISQVSD</sequence>
<dbReference type="AlphaFoldDB" id="A0A0A8ZJ03"/>